<dbReference type="EMBL" id="MU005648">
    <property type="protein sequence ID" value="KAF2675786.1"/>
    <property type="molecule type" value="Genomic_DNA"/>
</dbReference>
<proteinExistence type="predicted"/>
<dbReference type="InterPro" id="IPR023797">
    <property type="entry name" value="RNA3'_phos_cyclase_dom"/>
</dbReference>
<dbReference type="GO" id="GO:0003963">
    <property type="term" value="F:RNA-3'-phosphate cyclase activity"/>
    <property type="evidence" value="ECO:0007669"/>
    <property type="project" value="TreeGrafter"/>
</dbReference>
<evidence type="ECO:0000313" key="4">
    <source>
        <dbReference type="EMBL" id="KAF2675786.1"/>
    </source>
</evidence>
<accession>A0A6G1IC57</accession>
<keyword evidence="5" id="KW-1185">Reference proteome</keyword>
<name>A0A6G1IC57_9PLEO</name>
<dbReference type="GO" id="GO:0005524">
    <property type="term" value="F:ATP binding"/>
    <property type="evidence" value="ECO:0007669"/>
    <property type="project" value="UniProtKB-KW"/>
</dbReference>
<dbReference type="FunFam" id="3.65.10.20:FF:000013">
    <property type="entry name" value="TatD related DNase"/>
    <property type="match status" value="1"/>
</dbReference>
<dbReference type="AlphaFoldDB" id="A0A6G1IC57"/>
<keyword evidence="2" id="KW-0067">ATP-binding</keyword>
<sequence>MSTPIHLEGTTLEGGGQLLRLATCLSALTHTPIHITAIRGNRSGGGGLKAQHLTSVQWLGQASHARISGMGLKSPEITFMPSPTTTNGGVGEDVVIKQSTPGAVNLVFQAILPYVLFRGGDEKVRVRITGGTNVSNSPSYDYIEQVLLPMLTLIGIPPIDAALHSRGWSQGGAKIGSVTYTITPLNTKLPAFLLTHRGGVKSIRATVIAPKQYECQIAEELDVMFEKRESRFFGTRDADIGITFEDSQHEKRFYLLLVATTTAGVKLGRDWLYDQGVRAGKVDTVIASLVRQVSNDLLSEIEHGGCVDEHLRDQLVVFQTLAEGRSRVYGGERKGVRLEPSLHARTAHWVAEEVVGVEFDEDGGCEGIGLAVEAEEEEKGEGRADEELVEGLKKLDVSA</sequence>
<evidence type="ECO:0000256" key="1">
    <source>
        <dbReference type="PIRSR" id="PIRSR005378-1"/>
    </source>
</evidence>
<dbReference type="GO" id="GO:0005634">
    <property type="term" value="C:nucleus"/>
    <property type="evidence" value="ECO:0007669"/>
    <property type="project" value="TreeGrafter"/>
</dbReference>
<dbReference type="GO" id="GO:0006396">
    <property type="term" value="P:RNA processing"/>
    <property type="evidence" value="ECO:0007669"/>
    <property type="project" value="InterPro"/>
</dbReference>
<dbReference type="InterPro" id="IPR000228">
    <property type="entry name" value="RNA3'_term_phos_cyc"/>
</dbReference>
<dbReference type="Proteomes" id="UP000799291">
    <property type="component" value="Unassembled WGS sequence"/>
</dbReference>
<organism evidence="4 5">
    <name type="scientific">Lentithecium fluviatile CBS 122367</name>
    <dbReference type="NCBI Taxonomy" id="1168545"/>
    <lineage>
        <taxon>Eukaryota</taxon>
        <taxon>Fungi</taxon>
        <taxon>Dikarya</taxon>
        <taxon>Ascomycota</taxon>
        <taxon>Pezizomycotina</taxon>
        <taxon>Dothideomycetes</taxon>
        <taxon>Pleosporomycetidae</taxon>
        <taxon>Pleosporales</taxon>
        <taxon>Massarineae</taxon>
        <taxon>Lentitheciaceae</taxon>
        <taxon>Lentithecium</taxon>
    </lineage>
</organism>
<evidence type="ECO:0000313" key="5">
    <source>
        <dbReference type="Proteomes" id="UP000799291"/>
    </source>
</evidence>
<dbReference type="InterPro" id="IPR036553">
    <property type="entry name" value="RPTC_insert"/>
</dbReference>
<feature type="binding site" evidence="2">
    <location>
        <begin position="310"/>
        <end position="314"/>
    </location>
    <ligand>
        <name>ATP</name>
        <dbReference type="ChEBI" id="CHEBI:30616"/>
    </ligand>
</feature>
<keyword evidence="2" id="KW-0547">Nucleotide-binding</keyword>
<feature type="binding site" evidence="2">
    <location>
        <position position="109"/>
    </location>
    <ligand>
        <name>ATP</name>
        <dbReference type="ChEBI" id="CHEBI:30616"/>
    </ligand>
</feature>
<dbReference type="InterPro" id="IPR013792">
    <property type="entry name" value="RNA3'P_cycl/enolpyr_Trfase_a/b"/>
</dbReference>
<dbReference type="Pfam" id="PF01137">
    <property type="entry name" value="RTC"/>
    <property type="match status" value="1"/>
</dbReference>
<gene>
    <name evidence="4" type="ORF">K458DRAFT_397624</name>
</gene>
<evidence type="ECO:0000259" key="3">
    <source>
        <dbReference type="Pfam" id="PF01137"/>
    </source>
</evidence>
<dbReference type="PANTHER" id="PTHR11096">
    <property type="entry name" value="RNA 3' TERMINAL PHOSPHATE CYCLASE"/>
    <property type="match status" value="1"/>
</dbReference>
<dbReference type="Gene3D" id="3.65.10.20">
    <property type="entry name" value="RNA 3'-terminal phosphate cyclase domain"/>
    <property type="match status" value="1"/>
</dbReference>
<dbReference type="InterPro" id="IPR037136">
    <property type="entry name" value="RNA3'_phos_cyclase_dom_sf"/>
</dbReference>
<feature type="domain" description="RNA 3'-terminal phosphate cyclase" evidence="3">
    <location>
        <begin position="12"/>
        <end position="359"/>
    </location>
</feature>
<dbReference type="Gene3D" id="3.30.360.20">
    <property type="entry name" value="RNA 3'-terminal phosphate cyclase, insert domain"/>
    <property type="match status" value="1"/>
</dbReference>
<dbReference type="OrthoDB" id="25029at2759"/>
<feature type="active site" description="Tele-AMP-histidine intermediate" evidence="1">
    <location>
        <position position="343"/>
    </location>
</feature>
<dbReference type="PANTHER" id="PTHR11096:SF0">
    <property type="entry name" value="RNA 3'-TERMINAL PHOSPHATE CYCLASE"/>
    <property type="match status" value="1"/>
</dbReference>
<evidence type="ECO:0000256" key="2">
    <source>
        <dbReference type="PIRSR" id="PIRSR005378-2"/>
    </source>
</evidence>
<dbReference type="PIRSF" id="PIRSF005378">
    <property type="entry name" value="RNA3'_term_phos_cycl_euk"/>
    <property type="match status" value="1"/>
</dbReference>
<dbReference type="SUPFAM" id="SSF55205">
    <property type="entry name" value="EPT/RTPC-like"/>
    <property type="match status" value="1"/>
</dbReference>
<protein>
    <submittedName>
        <fullName evidence="4">EPT/RTPC-like protein</fullName>
    </submittedName>
</protein>
<reference evidence="4" key="1">
    <citation type="journal article" date="2020" name="Stud. Mycol.">
        <title>101 Dothideomycetes genomes: a test case for predicting lifestyles and emergence of pathogens.</title>
        <authorList>
            <person name="Haridas S."/>
            <person name="Albert R."/>
            <person name="Binder M."/>
            <person name="Bloem J."/>
            <person name="Labutti K."/>
            <person name="Salamov A."/>
            <person name="Andreopoulos B."/>
            <person name="Baker S."/>
            <person name="Barry K."/>
            <person name="Bills G."/>
            <person name="Bluhm B."/>
            <person name="Cannon C."/>
            <person name="Castanera R."/>
            <person name="Culley D."/>
            <person name="Daum C."/>
            <person name="Ezra D."/>
            <person name="Gonzalez J."/>
            <person name="Henrissat B."/>
            <person name="Kuo A."/>
            <person name="Liang C."/>
            <person name="Lipzen A."/>
            <person name="Lutzoni F."/>
            <person name="Magnuson J."/>
            <person name="Mondo S."/>
            <person name="Nolan M."/>
            <person name="Ohm R."/>
            <person name="Pangilinan J."/>
            <person name="Park H.-J."/>
            <person name="Ramirez L."/>
            <person name="Alfaro M."/>
            <person name="Sun H."/>
            <person name="Tritt A."/>
            <person name="Yoshinaga Y."/>
            <person name="Zwiers L.-H."/>
            <person name="Turgeon B."/>
            <person name="Goodwin S."/>
            <person name="Spatafora J."/>
            <person name="Crous P."/>
            <person name="Grigoriev I."/>
        </authorList>
    </citation>
    <scope>NUCLEOTIDE SEQUENCE</scope>
    <source>
        <strain evidence="4">CBS 122367</strain>
    </source>
</reference>